<comment type="subcellular location">
    <subcellularLocation>
        <location evidence="1">Cell membrane</location>
        <topology evidence="1">Multi-pass membrane protein</topology>
    </subcellularLocation>
</comment>
<dbReference type="GO" id="GO:0015171">
    <property type="term" value="F:amino acid transmembrane transporter activity"/>
    <property type="evidence" value="ECO:0007669"/>
    <property type="project" value="TreeGrafter"/>
</dbReference>
<keyword evidence="2" id="KW-1003">Cell membrane</keyword>
<dbReference type="EMBL" id="MWQN01000001">
    <property type="protein sequence ID" value="OPC80805.1"/>
    <property type="molecule type" value="Genomic_DNA"/>
</dbReference>
<dbReference type="PANTHER" id="PTHR30086:SF20">
    <property type="entry name" value="ARGININE EXPORTER PROTEIN ARGO-RELATED"/>
    <property type="match status" value="1"/>
</dbReference>
<evidence type="ECO:0000313" key="7">
    <source>
        <dbReference type="EMBL" id="OPC80805.1"/>
    </source>
</evidence>
<evidence type="ECO:0000256" key="4">
    <source>
        <dbReference type="ARBA" id="ARBA00022989"/>
    </source>
</evidence>
<dbReference type="AlphaFoldDB" id="A0A1T3NVL6"/>
<evidence type="ECO:0000256" key="1">
    <source>
        <dbReference type="ARBA" id="ARBA00004651"/>
    </source>
</evidence>
<comment type="caution">
    <text evidence="7">The sequence shown here is derived from an EMBL/GenBank/DDBJ whole genome shotgun (WGS) entry which is preliminary data.</text>
</comment>
<proteinExistence type="predicted"/>
<keyword evidence="8" id="KW-1185">Reference proteome</keyword>
<feature type="transmembrane region" description="Helical" evidence="6">
    <location>
        <begin position="40"/>
        <end position="66"/>
    </location>
</feature>
<keyword evidence="3 6" id="KW-0812">Transmembrane</keyword>
<feature type="transmembrane region" description="Helical" evidence="6">
    <location>
        <begin position="195"/>
        <end position="214"/>
    </location>
</feature>
<evidence type="ECO:0000256" key="5">
    <source>
        <dbReference type="ARBA" id="ARBA00023136"/>
    </source>
</evidence>
<feature type="transmembrane region" description="Helical" evidence="6">
    <location>
        <begin position="155"/>
        <end position="183"/>
    </location>
</feature>
<evidence type="ECO:0000256" key="3">
    <source>
        <dbReference type="ARBA" id="ARBA00022692"/>
    </source>
</evidence>
<feature type="transmembrane region" description="Helical" evidence="6">
    <location>
        <begin position="78"/>
        <end position="96"/>
    </location>
</feature>
<evidence type="ECO:0000313" key="8">
    <source>
        <dbReference type="Proteomes" id="UP000190037"/>
    </source>
</evidence>
<gene>
    <name evidence="7" type="ORF">B4N89_07425</name>
</gene>
<evidence type="ECO:0000256" key="2">
    <source>
        <dbReference type="ARBA" id="ARBA00022475"/>
    </source>
</evidence>
<dbReference type="OrthoDB" id="5185770at2"/>
<name>A0A1T3NVL6_9ACTN</name>
<dbReference type="Proteomes" id="UP000190037">
    <property type="component" value="Unassembled WGS sequence"/>
</dbReference>
<sequence length="216" mass="22449">MDALSYLASFALVAGLLTVVPGPDTAIVLRAALVRGKRHGFATALGIGAGTLVWGAAAAAGVSAVLTTSRVAYTSLRIVGACYLLWLAYGLLRAAWVNRYTDVDVEAASAGGAKAAPGLWSAWGRGVLTSLTNPKVGVFYMAMIPQFIPSGAPHLAFGILLALVHDIEGMVWFAAIILGANSLRARLRRPRFRRALDVSTGTVIAGFGVTLAVADN</sequence>
<evidence type="ECO:0000256" key="6">
    <source>
        <dbReference type="SAM" id="Phobius"/>
    </source>
</evidence>
<dbReference type="GO" id="GO:0005886">
    <property type="term" value="C:plasma membrane"/>
    <property type="evidence" value="ECO:0007669"/>
    <property type="project" value="UniProtKB-SubCell"/>
</dbReference>
<dbReference type="RefSeq" id="WP_078975058.1">
    <property type="nucleotide sequence ID" value="NZ_MWQN01000001.1"/>
</dbReference>
<reference evidence="7 8" key="1">
    <citation type="submission" date="2017-03" db="EMBL/GenBank/DDBJ databases">
        <title>Draft genome sequence of Streptomyces scabrisporus NF3, endophyte isolated from Amphipterygium adstringens.</title>
        <authorList>
            <person name="Vazquez M."/>
            <person name="Ceapa C.D."/>
            <person name="Rodriguez Luna D."/>
            <person name="Sanchez Esquivel S."/>
        </authorList>
    </citation>
    <scope>NUCLEOTIDE SEQUENCE [LARGE SCALE GENOMIC DNA]</scope>
    <source>
        <strain evidence="7 8">NF3</strain>
    </source>
</reference>
<keyword evidence="4 6" id="KW-1133">Transmembrane helix</keyword>
<organism evidence="7 8">
    <name type="scientific">Embleya scabrispora</name>
    <dbReference type="NCBI Taxonomy" id="159449"/>
    <lineage>
        <taxon>Bacteria</taxon>
        <taxon>Bacillati</taxon>
        <taxon>Actinomycetota</taxon>
        <taxon>Actinomycetes</taxon>
        <taxon>Kitasatosporales</taxon>
        <taxon>Streptomycetaceae</taxon>
        <taxon>Embleya</taxon>
    </lineage>
</organism>
<protein>
    <submittedName>
        <fullName evidence="7">Lysine transporter LysE</fullName>
    </submittedName>
</protein>
<dbReference type="Pfam" id="PF01810">
    <property type="entry name" value="LysE"/>
    <property type="match status" value="1"/>
</dbReference>
<dbReference type="PIRSF" id="PIRSF006324">
    <property type="entry name" value="LeuE"/>
    <property type="match status" value="1"/>
</dbReference>
<keyword evidence="5 6" id="KW-0472">Membrane</keyword>
<dbReference type="InterPro" id="IPR001123">
    <property type="entry name" value="LeuE-type"/>
</dbReference>
<accession>A0A1T3NVL6</accession>
<dbReference type="PANTHER" id="PTHR30086">
    <property type="entry name" value="ARGININE EXPORTER PROTEIN ARGO"/>
    <property type="match status" value="1"/>
</dbReference>